<proteinExistence type="predicted"/>
<protein>
    <recommendedName>
        <fullName evidence="3">HTH arsR-type domain-containing protein</fullName>
    </recommendedName>
</protein>
<dbReference type="InterPro" id="IPR036390">
    <property type="entry name" value="WH_DNA-bd_sf"/>
</dbReference>
<organism evidence="1 2">
    <name type="scientific">Candidatus Shapirobacteria bacterium CG07_land_8_20_14_0_80_39_12</name>
    <dbReference type="NCBI Taxonomy" id="1974480"/>
    <lineage>
        <taxon>Bacteria</taxon>
        <taxon>Candidatus Shapironibacteriota</taxon>
    </lineage>
</organism>
<dbReference type="AlphaFoldDB" id="A0A2M6YPH0"/>
<evidence type="ECO:0000313" key="2">
    <source>
        <dbReference type="Proteomes" id="UP000229559"/>
    </source>
</evidence>
<accession>A0A2M6YPH0</accession>
<evidence type="ECO:0000313" key="1">
    <source>
        <dbReference type="EMBL" id="PIU33013.1"/>
    </source>
</evidence>
<evidence type="ECO:0008006" key="3">
    <source>
        <dbReference type="Google" id="ProtNLM"/>
    </source>
</evidence>
<comment type="caution">
    <text evidence="1">The sequence shown here is derived from an EMBL/GenBank/DDBJ whole genome shotgun (WGS) entry which is preliminary data.</text>
</comment>
<gene>
    <name evidence="1" type="ORF">COT04_02350</name>
</gene>
<reference evidence="2" key="1">
    <citation type="submission" date="2017-09" db="EMBL/GenBank/DDBJ databases">
        <title>Depth-based differentiation of microbial function through sediment-hosted aquifers and enrichment of novel symbionts in the deep terrestrial subsurface.</title>
        <authorList>
            <person name="Probst A.J."/>
            <person name="Ladd B."/>
            <person name="Jarett J.K."/>
            <person name="Geller-Mcgrath D.E."/>
            <person name="Sieber C.M.K."/>
            <person name="Emerson J.B."/>
            <person name="Anantharaman K."/>
            <person name="Thomas B.C."/>
            <person name="Malmstrom R."/>
            <person name="Stieglmeier M."/>
            <person name="Klingl A."/>
            <person name="Woyke T."/>
            <person name="Ryan C.M."/>
            <person name="Banfield J.F."/>
        </authorList>
    </citation>
    <scope>NUCLEOTIDE SEQUENCE [LARGE SCALE GENOMIC DNA]</scope>
</reference>
<dbReference type="InterPro" id="IPR036388">
    <property type="entry name" value="WH-like_DNA-bd_sf"/>
</dbReference>
<dbReference type="EMBL" id="PEXA01000064">
    <property type="protein sequence ID" value="PIU33013.1"/>
    <property type="molecule type" value="Genomic_DNA"/>
</dbReference>
<name>A0A2M6YPH0_9BACT</name>
<dbReference type="Gene3D" id="1.10.10.10">
    <property type="entry name" value="Winged helix-like DNA-binding domain superfamily/Winged helix DNA-binding domain"/>
    <property type="match status" value="1"/>
</dbReference>
<dbReference type="Proteomes" id="UP000229559">
    <property type="component" value="Unassembled WGS sequence"/>
</dbReference>
<dbReference type="SUPFAM" id="SSF46785">
    <property type="entry name" value="Winged helix' DNA-binding domain"/>
    <property type="match status" value="1"/>
</dbReference>
<sequence>MLQDLMVSKVRAKLLQTFLAKPKEMFYVRQLVRLTGEEINAVRQELQRMERLGMAKKESRGNRIYYWFNRDYPLYQEILSMVCKTVGLGGEILKKRSKIGNIRYALISGRLVKGLPRKPEGVDLLIVGEINLPNLANLVRDEEKNLGREINYSVMTKEEFDFRKKRRDPFLFSILTEAKIMLIGEEESLFA</sequence>